<sequence>MSITLFGTAGSTCTSRVLTTLFEKQVQDFVLKNVNLAKGEQKKPEYLKLQPFGVIPVLQDGDLTIFESRAIARYVSDKYEGQGTPLFGKTEKERALVNQWLEVESQNYNPVVSSIAYQLVFGPRIGLKPDEKVVEQQLQKFEKVLDIYEEHLAKNEYLAGNFFSLADLSHIPYTYLLLHQAKKGEGITSRKHVKAWWDKISSRPSWKQLLDLRAQS</sequence>
<comment type="catalytic activity">
    <reaction evidence="4">
        <text>RX + glutathione = an S-substituted glutathione + a halide anion + H(+)</text>
        <dbReference type="Rhea" id="RHEA:16437"/>
        <dbReference type="ChEBI" id="CHEBI:15378"/>
        <dbReference type="ChEBI" id="CHEBI:16042"/>
        <dbReference type="ChEBI" id="CHEBI:17792"/>
        <dbReference type="ChEBI" id="CHEBI:57925"/>
        <dbReference type="ChEBI" id="CHEBI:90779"/>
        <dbReference type="EC" id="2.5.1.18"/>
    </reaction>
</comment>
<dbReference type="SUPFAM" id="SSF52833">
    <property type="entry name" value="Thioredoxin-like"/>
    <property type="match status" value="1"/>
</dbReference>
<dbReference type="PROSITE" id="PS50405">
    <property type="entry name" value="GST_CTER"/>
    <property type="match status" value="1"/>
</dbReference>
<dbReference type="SUPFAM" id="SSF47616">
    <property type="entry name" value="GST C-terminal domain-like"/>
    <property type="match status" value="1"/>
</dbReference>
<evidence type="ECO:0000256" key="1">
    <source>
        <dbReference type="ARBA" id="ARBA00010128"/>
    </source>
</evidence>
<evidence type="ECO:0000256" key="4">
    <source>
        <dbReference type="ARBA" id="ARBA00047960"/>
    </source>
</evidence>
<evidence type="ECO:0000256" key="3">
    <source>
        <dbReference type="ARBA" id="ARBA00022679"/>
    </source>
</evidence>
<evidence type="ECO:0000259" key="6">
    <source>
        <dbReference type="PROSITE" id="PS50405"/>
    </source>
</evidence>
<dbReference type="PANTHER" id="PTHR43900">
    <property type="entry name" value="GLUTATHIONE S-TRANSFERASE RHO"/>
    <property type="match status" value="1"/>
</dbReference>
<gene>
    <name evidence="7" type="ORF">CSSPTR1EN2_LOCUS23002</name>
</gene>
<dbReference type="SFLD" id="SFLDG01154">
    <property type="entry name" value="Main.5:_Phi-like"/>
    <property type="match status" value="1"/>
</dbReference>
<dbReference type="InterPro" id="IPR004045">
    <property type="entry name" value="Glutathione_S-Trfase_N"/>
</dbReference>
<evidence type="ECO:0000256" key="2">
    <source>
        <dbReference type="ARBA" id="ARBA00012452"/>
    </source>
</evidence>
<dbReference type="SFLD" id="SFLDG00358">
    <property type="entry name" value="Main_(cytGST)"/>
    <property type="match status" value="1"/>
</dbReference>
<dbReference type="InterPro" id="IPR010987">
    <property type="entry name" value="Glutathione-S-Trfase_C-like"/>
</dbReference>
<dbReference type="Pfam" id="PF02798">
    <property type="entry name" value="GST_N"/>
    <property type="match status" value="1"/>
</dbReference>
<dbReference type="CDD" id="cd03053">
    <property type="entry name" value="GST_N_Phi"/>
    <property type="match status" value="1"/>
</dbReference>
<dbReference type="PANTHER" id="PTHR43900:SF3">
    <property type="entry name" value="GLUTATHIONE S-TRANSFERASE RHO"/>
    <property type="match status" value="1"/>
</dbReference>
<dbReference type="InterPro" id="IPR036282">
    <property type="entry name" value="Glutathione-S-Trfase_C_sf"/>
</dbReference>
<proteinExistence type="inferred from homology"/>
<comment type="similarity">
    <text evidence="1">Belongs to the GST superfamily. Phi family.</text>
</comment>
<dbReference type="Proteomes" id="UP001497512">
    <property type="component" value="Chromosome 9"/>
</dbReference>
<organism evidence="7 8">
    <name type="scientific">Sphagnum troendelagicum</name>
    <dbReference type="NCBI Taxonomy" id="128251"/>
    <lineage>
        <taxon>Eukaryota</taxon>
        <taxon>Viridiplantae</taxon>
        <taxon>Streptophyta</taxon>
        <taxon>Embryophyta</taxon>
        <taxon>Bryophyta</taxon>
        <taxon>Sphagnophytina</taxon>
        <taxon>Sphagnopsida</taxon>
        <taxon>Sphagnales</taxon>
        <taxon>Sphagnaceae</taxon>
        <taxon>Sphagnum</taxon>
    </lineage>
</organism>
<dbReference type="InterPro" id="IPR040079">
    <property type="entry name" value="Glutathione_S-Trfase"/>
</dbReference>
<name>A0ABP0V2E5_9BRYO</name>
<dbReference type="InterPro" id="IPR004046">
    <property type="entry name" value="GST_C"/>
</dbReference>
<dbReference type="EMBL" id="OZ019901">
    <property type="protein sequence ID" value="CAK9236602.1"/>
    <property type="molecule type" value="Genomic_DNA"/>
</dbReference>
<dbReference type="Gene3D" id="1.20.1050.10">
    <property type="match status" value="1"/>
</dbReference>
<feature type="domain" description="GST N-terminal" evidence="5">
    <location>
        <begin position="1"/>
        <end position="83"/>
    </location>
</feature>
<accession>A0ABP0V2E5</accession>
<dbReference type="PROSITE" id="PS50404">
    <property type="entry name" value="GST_NTER"/>
    <property type="match status" value="1"/>
</dbReference>
<dbReference type="EC" id="2.5.1.18" evidence="2"/>
<dbReference type="Pfam" id="PF00043">
    <property type="entry name" value="GST_C"/>
    <property type="match status" value="1"/>
</dbReference>
<keyword evidence="3" id="KW-0808">Transferase</keyword>
<evidence type="ECO:0000313" key="7">
    <source>
        <dbReference type="EMBL" id="CAK9236602.1"/>
    </source>
</evidence>
<dbReference type="InterPro" id="IPR036249">
    <property type="entry name" value="Thioredoxin-like_sf"/>
</dbReference>
<dbReference type="Gene3D" id="3.40.30.10">
    <property type="entry name" value="Glutaredoxin"/>
    <property type="match status" value="1"/>
</dbReference>
<dbReference type="InterPro" id="IPR034347">
    <property type="entry name" value="GST_Phi_C"/>
</dbReference>
<feature type="domain" description="GST C-terminal" evidence="6">
    <location>
        <begin position="90"/>
        <end position="216"/>
    </location>
</feature>
<dbReference type="SFLD" id="SFLDS00019">
    <property type="entry name" value="Glutathione_Transferase_(cytos"/>
    <property type="match status" value="1"/>
</dbReference>
<protein>
    <recommendedName>
        <fullName evidence="2">glutathione transferase</fullName>
        <ecNumber evidence="2">2.5.1.18</ecNumber>
    </recommendedName>
</protein>
<evidence type="ECO:0000259" key="5">
    <source>
        <dbReference type="PROSITE" id="PS50404"/>
    </source>
</evidence>
<dbReference type="CDD" id="cd03187">
    <property type="entry name" value="GST_C_Phi"/>
    <property type="match status" value="1"/>
</dbReference>
<keyword evidence="8" id="KW-1185">Reference proteome</keyword>
<reference evidence="7" key="1">
    <citation type="submission" date="2024-02" db="EMBL/GenBank/DDBJ databases">
        <authorList>
            <consortium name="ELIXIR-Norway"/>
            <consortium name="Elixir Norway"/>
        </authorList>
    </citation>
    <scope>NUCLEOTIDE SEQUENCE</scope>
</reference>
<evidence type="ECO:0000313" key="8">
    <source>
        <dbReference type="Proteomes" id="UP001497512"/>
    </source>
</evidence>